<feature type="domain" description="Large polyvalent protein associated" evidence="6">
    <location>
        <begin position="3045"/>
        <end position="3211"/>
    </location>
</feature>
<evidence type="ECO:0000313" key="8">
    <source>
        <dbReference type="Proteomes" id="UP000217780"/>
    </source>
</evidence>
<feature type="compositionally biased region" description="Low complexity" evidence="2">
    <location>
        <begin position="1194"/>
        <end position="1207"/>
    </location>
</feature>
<evidence type="ECO:0000259" key="3">
    <source>
        <dbReference type="Pfam" id="PF18760"/>
    </source>
</evidence>
<protein>
    <submittedName>
        <fullName evidence="7">Uncharacterized protein</fullName>
    </submittedName>
</protein>
<evidence type="ECO:0000259" key="4">
    <source>
        <dbReference type="Pfam" id="PF18763"/>
    </source>
</evidence>
<dbReference type="Proteomes" id="UP000217780">
    <property type="component" value="Unassembled WGS sequence"/>
</dbReference>
<comment type="caution">
    <text evidence="7">The sequence shown here is derived from an EMBL/GenBank/DDBJ whole genome shotgun (WGS) entry which is preliminary data.</text>
</comment>
<evidence type="ECO:0000256" key="1">
    <source>
        <dbReference type="SAM" id="Coils"/>
    </source>
</evidence>
<feature type="compositionally biased region" description="Low complexity" evidence="2">
    <location>
        <begin position="443"/>
        <end position="452"/>
    </location>
</feature>
<organism evidence="7 8">
    <name type="scientific">Vandammella animalimorsus</name>
    <dbReference type="NCBI Taxonomy" id="2029117"/>
    <lineage>
        <taxon>Bacteria</taxon>
        <taxon>Pseudomonadati</taxon>
        <taxon>Pseudomonadota</taxon>
        <taxon>Betaproteobacteria</taxon>
        <taxon>Burkholderiales</taxon>
        <taxon>Comamonadaceae</taxon>
        <taxon>Vandammella</taxon>
    </lineage>
</organism>
<feature type="region of interest" description="Disordered" evidence="2">
    <location>
        <begin position="442"/>
        <end position="479"/>
    </location>
</feature>
<dbReference type="RefSeq" id="WP_095542575.1">
    <property type="nucleotide sequence ID" value="NZ_NSJC01000009.1"/>
</dbReference>
<feature type="region of interest" description="Disordered" evidence="2">
    <location>
        <begin position="380"/>
        <end position="401"/>
    </location>
</feature>
<feature type="region of interest" description="Disordered" evidence="2">
    <location>
        <begin position="31"/>
        <end position="52"/>
    </location>
</feature>
<evidence type="ECO:0000259" key="5">
    <source>
        <dbReference type="Pfam" id="PF18798"/>
    </source>
</evidence>
<feature type="domain" description="Large polyvalent protein-associated" evidence="5">
    <location>
        <begin position="1270"/>
        <end position="1383"/>
    </location>
</feature>
<feature type="region of interest" description="Disordered" evidence="2">
    <location>
        <begin position="2383"/>
        <end position="2425"/>
    </location>
</feature>
<evidence type="ECO:0000256" key="2">
    <source>
        <dbReference type="SAM" id="MobiDB-lite"/>
    </source>
</evidence>
<dbReference type="InterPro" id="IPR041398">
    <property type="entry name" value="DdrB_dom"/>
</dbReference>
<feature type="compositionally biased region" description="Acidic residues" evidence="2">
    <location>
        <begin position="453"/>
        <end position="465"/>
    </location>
</feature>
<dbReference type="Gene3D" id="1.10.530.10">
    <property type="match status" value="1"/>
</dbReference>
<feature type="compositionally biased region" description="Polar residues" evidence="2">
    <location>
        <begin position="2321"/>
        <end position="2335"/>
    </location>
</feature>
<dbReference type="Pfam" id="PF18798">
    <property type="entry name" value="LPD3"/>
    <property type="match status" value="3"/>
</dbReference>
<evidence type="ECO:0000259" key="6">
    <source>
        <dbReference type="Pfam" id="PF18857"/>
    </source>
</evidence>
<dbReference type="InterPro" id="IPR040824">
    <property type="entry name" value="LPD3"/>
</dbReference>
<feature type="compositionally biased region" description="Low complexity" evidence="2">
    <location>
        <begin position="2360"/>
        <end position="2371"/>
    </location>
</feature>
<feature type="region of interest" description="Disordered" evidence="2">
    <location>
        <begin position="1639"/>
        <end position="1658"/>
    </location>
</feature>
<feature type="domain" description="ART-PolyVal-like" evidence="3">
    <location>
        <begin position="1789"/>
        <end position="1920"/>
    </location>
</feature>
<feature type="region of interest" description="Disordered" evidence="2">
    <location>
        <begin position="1396"/>
        <end position="1417"/>
    </location>
</feature>
<keyword evidence="1" id="KW-0175">Coiled coil</keyword>
<gene>
    <name evidence="7" type="ORF">CLI92_09010</name>
</gene>
<name>A0A2A2T4P7_9BURK</name>
<feature type="compositionally biased region" description="Low complexity" evidence="2">
    <location>
        <begin position="1156"/>
        <end position="1184"/>
    </location>
</feature>
<feature type="compositionally biased region" description="Basic and acidic residues" evidence="2">
    <location>
        <begin position="2336"/>
        <end position="2346"/>
    </location>
</feature>
<dbReference type="InterPro" id="IPR040561">
    <property type="entry name" value="LPD38"/>
</dbReference>
<feature type="domain" description="Large polyvalent protein-associated" evidence="5">
    <location>
        <begin position="2196"/>
        <end position="2295"/>
    </location>
</feature>
<feature type="compositionally biased region" description="Low complexity" evidence="2">
    <location>
        <begin position="2153"/>
        <end position="2162"/>
    </location>
</feature>
<feature type="region of interest" description="Disordered" evidence="2">
    <location>
        <begin position="2150"/>
        <end position="2172"/>
    </location>
</feature>
<feature type="domain" description="DdrB-like" evidence="4">
    <location>
        <begin position="715"/>
        <end position="875"/>
    </location>
</feature>
<evidence type="ECO:0000313" key="7">
    <source>
        <dbReference type="EMBL" id="PAX16463.1"/>
    </source>
</evidence>
<dbReference type="InterPro" id="IPR049522">
    <property type="entry name" value="ART-PolyVal_dom"/>
</dbReference>
<reference evidence="7 8" key="1">
    <citation type="submission" date="2017-08" db="EMBL/GenBank/DDBJ databases">
        <title>WGS of Clinical strains of the CDC Group NO-1 linked to zoonotic infections in humans.</title>
        <authorList>
            <person name="Bernier A.-M."/>
            <person name="Bernard K."/>
        </authorList>
    </citation>
    <scope>NUCLEOTIDE SEQUENCE [LARGE SCALE GENOMIC DNA]</scope>
    <source>
        <strain evidence="7 8">NML91-0035</strain>
    </source>
</reference>
<proteinExistence type="predicted"/>
<dbReference type="EMBL" id="NTBI01000007">
    <property type="protein sequence ID" value="PAX16463.1"/>
    <property type="molecule type" value="Genomic_DNA"/>
</dbReference>
<dbReference type="Pfam" id="PF18763">
    <property type="entry name" value="ddrB-ParB"/>
    <property type="match status" value="1"/>
</dbReference>
<feature type="region of interest" description="Disordered" evidence="2">
    <location>
        <begin position="2311"/>
        <end position="2371"/>
    </location>
</feature>
<feature type="domain" description="Large polyvalent protein-associated" evidence="5">
    <location>
        <begin position="1529"/>
        <end position="1628"/>
    </location>
</feature>
<feature type="region of interest" description="Disordered" evidence="2">
    <location>
        <begin position="1752"/>
        <end position="1775"/>
    </location>
</feature>
<feature type="compositionally biased region" description="Low complexity" evidence="2">
    <location>
        <begin position="1108"/>
        <end position="1139"/>
    </location>
</feature>
<sequence>MPTNQEQENPFGKISLSESKVENPFAVFAKKPQQTHQVPPQDEENPFGKIPLSESKVPNPFAVFAKKNPQPEPVPQPEAKPEYTWGETVANTAMALGSKLNQGALEFSAALARRAQAPTSSVLADALSAAAAVDRGITDSWNFFGGDAKYSKSLQRQAQMASDFAAEQRAENEKNNVVAGLLGRYLDANQKARAEYQDFDQTMNPQFAAQQQAVADAKGFWGTTKAYAQNPMALAGDVAGSAPAMLAGAGLARAVGAATLARGGTMAQATARASTAGLLAEGATSGLMGREQLYGKVSQMPYAQLMESPRFEELVKGGMSFKQARERLANELADQVTLPAAMATIAGGKLMNWLFRGDASAALLAGQKATLKTIPRNAAQEGAEEAVQSVGEEAASHRAEQQADVHADFDLGGTLARGLMTGAAMGAGGAAGSALDWRGRKGAGAAAAQAQGEGDEPDDGLDEGPGEGQQPAAPAAQQAFSREGYVQYRRTLESGGNPQAKAKTSSAFGIDQFLDGTWLDVVAQAKPDWAEGLTREQLLAQRANPQRSGEMADFLDRQNAQRLQSQGLEVNNHNLYAMHHFGAKGLTFAKAAMDVPMAQILTEAQLKANPYLAKMSKAQLIAHWDKRAGVQAAAGHDTPSTRVHIDDAADARAAEIEVLQSMGENLTDAQRARLGQLQAEEAAAQPARSFEQELAEAAELDGQAQQAQQAGQAQSVPGRAAEMVLQNRDRSTAASIEQMNAIAAKPDYLRTGPSRTMDQGAPVVFGDFPASSILGREETVADGRGDRVKTRYAVVDAADVIPSNTADGLPVQSYAAGEPGKLRAVAGNGRAAGLIEAYNRGTAGQYRQELMEDAQSLGIEPAHIERLQSPMLVRIMDEADVTPDIGDRSNTVATARLSPLEEASNDAKRVNLAALEFGEDGSPTAASLRGFINAMPEAERGNMLGPDGAPTRQAVDRLMAAAFKQAYGNDELVKLHAQATDPEARTVMAALADSAGAMAQLAGAGEFDIRQAVADAAALAVNARRKGRTLAQEVQNLDLDMNPEALVIAQFMAQNIRSARRIADGLRNFAQRALQQVQIAQQNAVQGGMFGDQPTLTRKQLFEEFGNAHQQPAAQPGAARAESGQAPAAQPGRAGPDAQLAQPERAHARAAGSGPADRAQGGAAAGQDGRVEAAAGAAAGPGSADRPDVRLSRQKGQAQELGQTQQQYKDTERAYGGRAAYDRAKAAGKTKLSYGQWVQVRTPSFKQWFGDWELAGLAKSMRRVRGSNQAKEVRAEIVGAELVNLESGFTATVSGESFAKMMSRSNVERSVSSQAHMQALGNIDKLFALARVREVRAPKKVHDAGDMAAVHHFEVPMPFDGQVLRVKIMGKEFVSPDKGNRLYLIEAVEIENAGVEGEDPRVSGQFQRGGETASSPLPGADARFAQMVEAVNGDGVSKAVDPDTGEPLATHLDGGHEFEQTARAYGGRAAYDRAKAAGKTKLSYGQWVQVRTPSFKQWFGDWEAVQNVDVLQGPAVAVLEGHDAPHGYPALREWALAQFQKVGGKATNPEIGDVALDMRAVRDSMAHGMNPFKAEAFAAVAPVIEKGAVVARGEGGKSVYISAPVKIRGVDDVVTVLVHREEHTQRMYVHSVTTKENLLKARDSSSSTAASATSSGKVTSGDVASVLHNLLTFNPSEVSKAVDPDTGEPLATHLDGGHEFEQTARAYGGKAAWEKAKAEGQTKLTYHQWVQVRTPAFKKWWGYDWQADQANERTTGARGTGAVAQSSDRGGDRGLAQGAARGFPFVSPNGEPRVFYHGTRDAFSAFDVEHPNKKDVGWLGRGHYVTSDRWTAEYYAKAKRGESAPRVMELFARPFNALELTQEDKARFKNLTAKGAQSLSQQLLAKGYGGTYTIDEDGGIEFAVFDARGLKSATGNSGDFDAQNPDIRYSRRQQAAGQQRAEQVRRTVDGIRRHWKNAPEVVVAASLHDEAIPEELRSAVQAKQGQGAPEGFFHDGKVYLIADRLPKPRDVARVLLHEALGHWGLRGVFGKRLTLVLRDIQAARPQEVIAKAREYGLHGLGQAKEASNSEIWKSMSQEQRDEAAEEVLASMAQHQPQLGFVRRAVAAMRSWLREHVPLFNELALTQDEIVNNYLLPARRWVERSAKAGVAGGRPALSRSRPRPASDAEKARILQGEPVARLATKDAPSGSYADVVQAVARMFARQGGVATRQDIGEVVLDERAAKSSMAHGGANAYKRAAFAAVKDVIERGAVVMQAQHARDGTSFYIAAPVTIDGSDNMVTVLVRKDANTQRMYLHSVMLKENLLKPSVSAADAEASEPHSATTSGDAQSIAQNTHEREAVESPLKRRVSSVDAKASERSGSSASGDSWSIAQNAHKREATKSLLDLRVSRTDTASGVERSGSTNQEGKATVPPSPQEGKAAPEAVADELRRLLTLDVQAGLQDVRFSRSQRVRAAANAALDKVGDWMDDSLEIPEHWSPAEKSAASKFDRYSKKQPLSERVREIGHNARDRVVQGVVDQFRPLKGLSKTAWMQAQLSKGTDGAVEAVATLGIPVLKDGAIAVETDQYPEGFLGELSKQLGSTEEVRNFFMYVVGNRADRLSKEWTVTYADGTTVRYKDQATALQAAKGKPGAKAQAASRENLFNAEEIEAMKNKLYGKMANGRPRPEAYHNALVALNRYNRSILDIAEAAGLIDPESRKQWESDFYVPFYRVSAENNTAFDFSSKGTGLARQQVIRRLEGGTDKLGDPLENLMANWHAMLTASMRNLAANNALNAAQSMGEARQVKEPVEGGTWTMQGGKKVYWQVDDPLVLIALESLNFNGYNNALMRTAGKAKHMLTVGVTASPVFRIRNLIRDTLQATATADVGYDPIGNALEGLALTAKGSDTRAQLIAGGGAVRFGSFNDGNQAQHYERMIAKGIEEGQILDTPQKIRRFFGDALNNYQEVGDRIEMVNRAVIYQRTLAKTKSHLEASFEARDLMNFTSMGSFAAVRAIAQVVPFANARVQGMDRLVRGAARDPRRFWAVTGLIGMASAVLYLLNADDDEYRAMPDYIRNTYWPVKMGGKWYYIPKPFEVGAMGTVVERFTELVFSDGDYQAKDFKDSVMSILMNSLSMNLTPQLIKPAAEAWFNYDMFREQAIEGMALERLLPEDRYDANTSAAAIAAGRALGASPKKIEHLIRGYFGWLGVQALNAGDWMARPMMDLPESPKSDLSSVNNWFVVGDMVKDSGTIPSKYAERFYRLQSEINEIYASASNARRLGELQRYQELVSRPEMAAYPVLHQAQKGVTLINQQMRLTLASSAPAAEKNRRLQELRARRDEIARRVDKIVREAQMWRKGG</sequence>
<feature type="compositionally biased region" description="Low complexity" evidence="2">
    <location>
        <begin position="1644"/>
        <end position="1655"/>
    </location>
</feature>
<feature type="compositionally biased region" description="Low complexity" evidence="2">
    <location>
        <begin position="468"/>
        <end position="479"/>
    </location>
</feature>
<dbReference type="GeneID" id="93874779"/>
<feature type="region of interest" description="Disordered" evidence="2">
    <location>
        <begin position="1108"/>
        <end position="1211"/>
    </location>
</feature>
<dbReference type="Pfam" id="PF18857">
    <property type="entry name" value="LPD38"/>
    <property type="match status" value="1"/>
</dbReference>
<accession>A0A2A2T4P7</accession>
<feature type="coiled-coil region" evidence="1">
    <location>
        <begin position="3306"/>
        <end position="3333"/>
    </location>
</feature>
<dbReference type="Pfam" id="PF18760">
    <property type="entry name" value="ART-PolyVal"/>
    <property type="match status" value="1"/>
</dbReference>